<evidence type="ECO:0000313" key="3">
    <source>
        <dbReference type="Proteomes" id="UP001185135"/>
    </source>
</evidence>
<proteinExistence type="predicted"/>
<name>A0AA95ECW1_9VIRU</name>
<dbReference type="Proteomes" id="UP001185135">
    <property type="component" value="Segment"/>
</dbReference>
<protein>
    <submittedName>
        <fullName evidence="2">Uncharacterized protein</fullName>
    </submittedName>
</protein>
<reference evidence="2" key="1">
    <citation type="submission" date="2022-06" db="EMBL/GenBank/DDBJ databases">
        <authorList>
            <person name="Legendre M."/>
            <person name="Claverie J.-M."/>
            <person name="Alempic J.-M."/>
            <person name="Abergel C."/>
        </authorList>
    </citation>
    <scope>NUCLEOTIDE SEQUENCE</scope>
    <source>
        <strain evidence="2">Kuranda</strain>
    </source>
</reference>
<accession>A0AA95ECW1</accession>
<feature type="region of interest" description="Disordered" evidence="1">
    <location>
        <begin position="17"/>
        <end position="74"/>
    </location>
</feature>
<sequence>MQNNAPMGAHARVALSRRTGDITLEKGQQSGGDRQRHLGRRARVMASSKRWVSEGDLTQEMPARKRRRRGMDPPGRALVALVTTDGAAMMLDVSPQGRFAARFSESHLLGETDVDSKADDHADYREVVLPVDRASLVPVYAYVTVDGADFGSCGALDTNALISSSLCPCVDRLDAIQTAADAIGVPAAAACLRRWVDLAAPDPASYAITTYPDAHGIAVRCRFAPRDSEALIAEMGPEAAGRLCAAVARHRLGTEASPLVRHVTLARLDEPLRARIGAGTAYADATDADGTFAACRHLFRKQMPFLLATSDLPDVDGAYARCRRVLQACRNEPGAGALADSLDDLGRLAHDMPEQVRADNPYHIMAALAAPFPCPDTADPRLGAKALAAAVDANTNLLGLLADAARLALGTPHATGALVNAHVGGLYLGPRQWIEVDQAIRAYYDHHDHGDDDHDSDGDGYAHSCSQFPTIN</sequence>
<gene>
    <name evidence="2" type="ORF">pkur_cds_290</name>
</gene>
<evidence type="ECO:0000256" key="1">
    <source>
        <dbReference type="SAM" id="MobiDB-lite"/>
    </source>
</evidence>
<dbReference type="EMBL" id="ON887157">
    <property type="protein sequence ID" value="WBR14465.1"/>
    <property type="molecule type" value="Genomic_DNA"/>
</dbReference>
<evidence type="ECO:0000313" key="2">
    <source>
        <dbReference type="EMBL" id="WBR14465.1"/>
    </source>
</evidence>
<organism evidence="2 3">
    <name type="scientific">Pandoravirus kuranda</name>
    <dbReference type="NCBI Taxonomy" id="3019033"/>
    <lineage>
        <taxon>Viruses</taxon>
        <taxon>Pandoravirus</taxon>
    </lineage>
</organism>